<keyword evidence="3" id="KW-1185">Reference proteome</keyword>
<dbReference type="SMART" id="SM00034">
    <property type="entry name" value="CLECT"/>
    <property type="match status" value="1"/>
</dbReference>
<evidence type="ECO:0000313" key="3">
    <source>
        <dbReference type="Proteomes" id="UP000046393"/>
    </source>
</evidence>
<name>A0A0N5AC45_9BILA</name>
<keyword evidence="1" id="KW-0732">Signal</keyword>
<dbReference type="CDD" id="cd00037">
    <property type="entry name" value="CLECT"/>
    <property type="match status" value="1"/>
</dbReference>
<evidence type="ECO:0000313" key="4">
    <source>
        <dbReference type="WBParaSite" id="SMUV_0000172101-mRNA-1"/>
    </source>
</evidence>
<dbReference type="Proteomes" id="UP000046393">
    <property type="component" value="Unplaced"/>
</dbReference>
<proteinExistence type="predicted"/>
<sequence>MRLPLIVLCSLTIFIPIKSQNNNNNACGGGVRGASNCFYRSDGSTNYFNAVRSCALAGRCIATIKSQTDAAAVRRLTSGSSFFLGLRWSEHQWRWFDNDAYPTYTRWAAGQPNNDHTCVQGNSPSTGQWSTSSCSAYVGMTICQAPLPSGSGSGSGSGSNYDYNYYYYGNSGNNWNRPNRPGPGHWPNGPFSGLRPNRRGRWKLCRKFANGPGGGNNDNYYYDVNGGGNNQGQTPYANLSNMLTNVHIIEVERDRR</sequence>
<dbReference type="InterPro" id="IPR016187">
    <property type="entry name" value="CTDL_fold"/>
</dbReference>
<dbReference type="AlphaFoldDB" id="A0A0N5AC45"/>
<feature type="signal peptide" evidence="1">
    <location>
        <begin position="1"/>
        <end position="19"/>
    </location>
</feature>
<accession>A0A0N5AC45</accession>
<evidence type="ECO:0000256" key="1">
    <source>
        <dbReference type="SAM" id="SignalP"/>
    </source>
</evidence>
<dbReference type="PROSITE" id="PS50041">
    <property type="entry name" value="C_TYPE_LECTIN_2"/>
    <property type="match status" value="1"/>
</dbReference>
<dbReference type="InterPro" id="IPR016186">
    <property type="entry name" value="C-type_lectin-like/link_sf"/>
</dbReference>
<feature type="domain" description="C-type lectin" evidence="2">
    <location>
        <begin position="33"/>
        <end position="135"/>
    </location>
</feature>
<dbReference type="SUPFAM" id="SSF56436">
    <property type="entry name" value="C-type lectin-like"/>
    <property type="match status" value="1"/>
</dbReference>
<protein>
    <submittedName>
        <fullName evidence="4">C-type lectin domain-containing protein</fullName>
    </submittedName>
</protein>
<dbReference type="WBParaSite" id="SMUV_0000172101-mRNA-1">
    <property type="protein sequence ID" value="SMUV_0000172101-mRNA-1"/>
    <property type="gene ID" value="SMUV_0000172101"/>
</dbReference>
<organism evidence="3 4">
    <name type="scientific">Syphacia muris</name>
    <dbReference type="NCBI Taxonomy" id="451379"/>
    <lineage>
        <taxon>Eukaryota</taxon>
        <taxon>Metazoa</taxon>
        <taxon>Ecdysozoa</taxon>
        <taxon>Nematoda</taxon>
        <taxon>Chromadorea</taxon>
        <taxon>Rhabditida</taxon>
        <taxon>Spirurina</taxon>
        <taxon>Oxyuridomorpha</taxon>
        <taxon>Oxyuroidea</taxon>
        <taxon>Oxyuridae</taxon>
        <taxon>Syphacia</taxon>
    </lineage>
</organism>
<evidence type="ECO:0000259" key="2">
    <source>
        <dbReference type="PROSITE" id="PS50041"/>
    </source>
</evidence>
<reference evidence="4" key="1">
    <citation type="submission" date="2017-02" db="UniProtKB">
        <authorList>
            <consortium name="WormBaseParasite"/>
        </authorList>
    </citation>
    <scope>IDENTIFICATION</scope>
</reference>
<dbReference type="Gene3D" id="3.10.100.10">
    <property type="entry name" value="Mannose-Binding Protein A, subunit A"/>
    <property type="match status" value="1"/>
</dbReference>
<feature type="chain" id="PRO_5005893142" evidence="1">
    <location>
        <begin position="20"/>
        <end position="256"/>
    </location>
</feature>
<dbReference type="InterPro" id="IPR001304">
    <property type="entry name" value="C-type_lectin-like"/>
</dbReference>